<comment type="similarity">
    <text evidence="3">Belongs to the DapA family.</text>
</comment>
<dbReference type="PANTHER" id="PTHR12128">
    <property type="entry name" value="DIHYDRODIPICOLINATE SYNTHASE"/>
    <property type="match status" value="1"/>
</dbReference>
<keyword evidence="2" id="KW-0704">Schiff base</keyword>
<evidence type="ECO:0000256" key="2">
    <source>
        <dbReference type="ARBA" id="ARBA00023270"/>
    </source>
</evidence>
<dbReference type="eggNOG" id="ENOG502RFPT">
    <property type="taxonomic scope" value="Eukaryota"/>
</dbReference>
<organism evidence="6 7">
    <name type="scientific">Meyerozyma guilliermondii (strain ATCC 6260 / CBS 566 / DSM 6381 / JCM 1539 / NBRC 10279 / NRRL Y-324)</name>
    <name type="common">Yeast</name>
    <name type="synonym">Candida guilliermondii</name>
    <dbReference type="NCBI Taxonomy" id="294746"/>
    <lineage>
        <taxon>Eukaryota</taxon>
        <taxon>Fungi</taxon>
        <taxon>Dikarya</taxon>
        <taxon>Ascomycota</taxon>
        <taxon>Saccharomycotina</taxon>
        <taxon>Pichiomycetes</taxon>
        <taxon>Debaryomycetaceae</taxon>
        <taxon>Meyerozyma</taxon>
    </lineage>
</organism>
<feature type="binding site" evidence="5">
    <location>
        <position position="209"/>
    </location>
    <ligand>
        <name>pyruvate</name>
        <dbReference type="ChEBI" id="CHEBI:15361"/>
    </ligand>
</feature>
<dbReference type="InterPro" id="IPR013785">
    <property type="entry name" value="Aldolase_TIM"/>
</dbReference>
<feature type="binding site" evidence="5">
    <location>
        <position position="49"/>
    </location>
    <ligand>
        <name>pyruvate</name>
        <dbReference type="ChEBI" id="CHEBI:15361"/>
    </ligand>
</feature>
<gene>
    <name evidence="6" type="ORF">PGUG_03590</name>
</gene>
<dbReference type="Pfam" id="PF00701">
    <property type="entry name" value="DHDPS"/>
    <property type="match status" value="1"/>
</dbReference>
<evidence type="ECO:0000256" key="4">
    <source>
        <dbReference type="PIRSR" id="PIRSR001365-1"/>
    </source>
</evidence>
<dbReference type="STRING" id="294746.A5DJY9"/>
<evidence type="ECO:0000256" key="5">
    <source>
        <dbReference type="PIRSR" id="PIRSR001365-2"/>
    </source>
</evidence>
<proteinExistence type="inferred from homology"/>
<dbReference type="Gene3D" id="3.20.20.70">
    <property type="entry name" value="Aldolase class I"/>
    <property type="match status" value="1"/>
</dbReference>
<dbReference type="OMA" id="QEGIIQW"/>
<dbReference type="PRINTS" id="PR00146">
    <property type="entry name" value="DHPICSNTHASE"/>
</dbReference>
<dbReference type="OrthoDB" id="191315at2759"/>
<feature type="active site" description="Proton donor/acceptor" evidence="4">
    <location>
        <position position="138"/>
    </location>
</feature>
<dbReference type="PANTHER" id="PTHR12128:SF68">
    <property type="entry name" value="DIHYDRODIPICOLINATE SYNTHETASE"/>
    <property type="match status" value="1"/>
</dbReference>
<dbReference type="InParanoid" id="A5DJY9"/>
<evidence type="ECO:0000256" key="3">
    <source>
        <dbReference type="PIRNR" id="PIRNR001365"/>
    </source>
</evidence>
<evidence type="ECO:0000256" key="1">
    <source>
        <dbReference type="ARBA" id="ARBA00023239"/>
    </source>
</evidence>
<evidence type="ECO:0008006" key="8">
    <source>
        <dbReference type="Google" id="ProtNLM"/>
    </source>
</evidence>
<feature type="active site" description="Schiff-base intermediate with substrate" evidence="4">
    <location>
        <position position="167"/>
    </location>
</feature>
<dbReference type="SUPFAM" id="SSF51569">
    <property type="entry name" value="Aldolase"/>
    <property type="match status" value="1"/>
</dbReference>
<dbReference type="InterPro" id="IPR020624">
    <property type="entry name" value="Schiff_base-form_aldolases_CS"/>
</dbReference>
<dbReference type="GO" id="GO:0008840">
    <property type="term" value="F:4-hydroxy-tetrahydrodipicolinate synthase activity"/>
    <property type="evidence" value="ECO:0007669"/>
    <property type="project" value="TreeGrafter"/>
</dbReference>
<dbReference type="RefSeq" id="XP_001484209.1">
    <property type="nucleotide sequence ID" value="XM_001484159.1"/>
</dbReference>
<dbReference type="EMBL" id="CH408158">
    <property type="protein sequence ID" value="EDK39492.1"/>
    <property type="molecule type" value="Genomic_DNA"/>
</dbReference>
<keyword evidence="7" id="KW-1185">Reference proteome</keyword>
<dbReference type="HOGENOM" id="CLU_049343_0_0_1"/>
<evidence type="ECO:0000313" key="7">
    <source>
        <dbReference type="Proteomes" id="UP000001997"/>
    </source>
</evidence>
<dbReference type="PROSITE" id="PS00665">
    <property type="entry name" value="DHDPS_1"/>
    <property type="match status" value="1"/>
</dbReference>
<keyword evidence="1 3" id="KW-0456">Lyase</keyword>
<dbReference type="AlphaFoldDB" id="A5DJY9"/>
<dbReference type="InterPro" id="IPR002220">
    <property type="entry name" value="DapA-like"/>
</dbReference>
<evidence type="ECO:0000313" key="6">
    <source>
        <dbReference type="EMBL" id="EDK39492.1"/>
    </source>
</evidence>
<dbReference type="VEuPathDB" id="FungiDB:PGUG_03590"/>
<dbReference type="SMART" id="SM01130">
    <property type="entry name" value="DHDPS"/>
    <property type="match status" value="1"/>
</dbReference>
<dbReference type="PIRSF" id="PIRSF001365">
    <property type="entry name" value="DHDPS"/>
    <property type="match status" value="1"/>
</dbReference>
<name>A5DJY9_PICGU</name>
<accession>A5DJY9</accession>
<dbReference type="Proteomes" id="UP000001997">
    <property type="component" value="Unassembled WGS sequence"/>
</dbReference>
<reference evidence="6 7" key="1">
    <citation type="journal article" date="2009" name="Nature">
        <title>Evolution of pathogenicity and sexual reproduction in eight Candida genomes.</title>
        <authorList>
            <person name="Butler G."/>
            <person name="Rasmussen M.D."/>
            <person name="Lin M.F."/>
            <person name="Santos M.A."/>
            <person name="Sakthikumar S."/>
            <person name="Munro C.A."/>
            <person name="Rheinbay E."/>
            <person name="Grabherr M."/>
            <person name="Forche A."/>
            <person name="Reedy J.L."/>
            <person name="Agrafioti I."/>
            <person name="Arnaud M.B."/>
            <person name="Bates S."/>
            <person name="Brown A.J."/>
            <person name="Brunke S."/>
            <person name="Costanzo M.C."/>
            <person name="Fitzpatrick D.A."/>
            <person name="de Groot P.W."/>
            <person name="Harris D."/>
            <person name="Hoyer L.L."/>
            <person name="Hube B."/>
            <person name="Klis F.M."/>
            <person name="Kodira C."/>
            <person name="Lennard N."/>
            <person name="Logue M.E."/>
            <person name="Martin R."/>
            <person name="Neiman A.M."/>
            <person name="Nikolaou E."/>
            <person name="Quail M.A."/>
            <person name="Quinn J."/>
            <person name="Santos M.C."/>
            <person name="Schmitzberger F.F."/>
            <person name="Sherlock G."/>
            <person name="Shah P."/>
            <person name="Silverstein K.A."/>
            <person name="Skrzypek M.S."/>
            <person name="Soll D."/>
            <person name="Staggs R."/>
            <person name="Stansfield I."/>
            <person name="Stumpf M.P."/>
            <person name="Sudbery P.E."/>
            <person name="Srikantha T."/>
            <person name="Zeng Q."/>
            <person name="Berman J."/>
            <person name="Berriman M."/>
            <person name="Heitman J."/>
            <person name="Gow N.A."/>
            <person name="Lorenz M.C."/>
            <person name="Birren B.W."/>
            <person name="Kellis M."/>
            <person name="Cuomo C.A."/>
        </authorList>
    </citation>
    <scope>NUCLEOTIDE SEQUENCE [LARGE SCALE GENOMIC DNA]</scope>
    <source>
        <strain evidence="7">ATCC 6260 / CBS 566 / DSM 6381 / JCM 1539 / NBRC 10279 / NRRL Y-324</strain>
    </source>
</reference>
<dbReference type="CDD" id="cd00408">
    <property type="entry name" value="DHDPS-like"/>
    <property type="match status" value="1"/>
</dbReference>
<sequence length="302" mass="32724">MASPPIAGVYTPVPTFFKNDFSIDYESQINHARFLHENGIAGLVIMGSTGEAAHLTRQERASVIKAVHEALPQIVIIAGVAQNSIQDTIDEIDSVKNAGASYAVVLPSCYFGASIKQEGIVDFFRTVADKSPLPIMIYVYPGVSNNINVEPQTVARLSKHPNIVGTKLSYGDVAHHTQVVCDSSENFSVFTGLGQILLPTLSVGCCGTIDALSGSFPKLFVKLFEHYQSGNYEEARKLQFVACKGEEIVVRFGVVGIKKLVHSRGFGESYLGRVPSNHDIDAETWNSYSGTIKLLESTVANL</sequence>
<protein>
    <recommendedName>
        <fullName evidence="8">Dihydrodipicolinate synthase</fullName>
    </recommendedName>
</protein>
<dbReference type="GeneID" id="5125891"/>
<dbReference type="KEGG" id="pgu:PGUG_03590"/>